<keyword evidence="2" id="KW-0812">Transmembrane</keyword>
<feature type="region of interest" description="Disordered" evidence="1">
    <location>
        <begin position="106"/>
        <end position="126"/>
    </location>
</feature>
<dbReference type="PANTHER" id="PTHR15570:SF2">
    <property type="entry name" value="G0_G1 SWITCH PROTEIN 2"/>
    <property type="match status" value="1"/>
</dbReference>
<dbReference type="PaxDb" id="8030-ENSSSAP00000026310"/>
<dbReference type="KEGG" id="sasa:106583478"/>
<proteinExistence type="predicted"/>
<keyword evidence="2" id="KW-0472">Membrane</keyword>
<keyword evidence="2" id="KW-1133">Transmembrane helix</keyword>
<dbReference type="OrthoDB" id="9373743at2759"/>
<keyword evidence="3" id="KW-1185">Reference proteome</keyword>
<dbReference type="AlphaFoldDB" id="A0A1S3P6G2"/>
<dbReference type="RefSeq" id="XP_014023181.1">
    <property type="nucleotide sequence ID" value="XM_014167706.2"/>
</dbReference>
<dbReference type="InterPro" id="IPR016821">
    <property type="entry name" value="G0S2"/>
</dbReference>
<dbReference type="STRING" id="8030.ENSSSAP00000026310"/>
<name>A0A1S3P6G2_SALSA</name>
<dbReference type="PANTHER" id="PTHR15570">
    <property type="entry name" value="G0/G1 SWITCH PROTEIN 2"/>
    <property type="match status" value="1"/>
</dbReference>
<dbReference type="Proteomes" id="UP001652741">
    <property type="component" value="Chromosome ssa22"/>
</dbReference>
<reference evidence="4" key="1">
    <citation type="submission" date="2025-08" db="UniProtKB">
        <authorList>
            <consortium name="RefSeq"/>
        </authorList>
    </citation>
    <scope>IDENTIFICATION</scope>
</reference>
<evidence type="ECO:0000256" key="1">
    <source>
        <dbReference type="SAM" id="MobiDB-lite"/>
    </source>
</evidence>
<feature type="transmembrane region" description="Helical" evidence="2">
    <location>
        <begin position="34"/>
        <end position="53"/>
    </location>
</feature>
<dbReference type="Bgee" id="ENSSSAG00000028570">
    <property type="expression patterns" value="Expressed in heart and 15 other cell types or tissues"/>
</dbReference>
<protein>
    <submittedName>
        <fullName evidence="4">G0/G1 switch protein 2</fullName>
    </submittedName>
</protein>
<gene>
    <name evidence="4" type="primary">LOC106583478</name>
</gene>
<dbReference type="GeneID" id="106583478"/>
<evidence type="ECO:0000313" key="4">
    <source>
        <dbReference type="RefSeq" id="XP_014023181.1"/>
    </source>
</evidence>
<evidence type="ECO:0000256" key="2">
    <source>
        <dbReference type="SAM" id="Phobius"/>
    </source>
</evidence>
<dbReference type="Pfam" id="PF15103">
    <property type="entry name" value="G0-G1_switch_2"/>
    <property type="match status" value="1"/>
</dbReference>
<sequence>MKFRPHNPTEMETMHEIIPFAKEMLAQKPSRRMLKVYLVGTVVAFLGMVLGLVETVCQSFSSGEPLDAELVQLMVREQRALETEERRRQEEVATVSAAEQITIPRKLQQATGAHRSAGAANRLHAS</sequence>
<dbReference type="OMA" id="CEQQSLH"/>
<accession>A0A1S3P6G2</accession>
<evidence type="ECO:0000313" key="3">
    <source>
        <dbReference type="Proteomes" id="UP001652741"/>
    </source>
</evidence>
<organism evidence="3 4">
    <name type="scientific">Salmo salar</name>
    <name type="common">Atlantic salmon</name>
    <dbReference type="NCBI Taxonomy" id="8030"/>
    <lineage>
        <taxon>Eukaryota</taxon>
        <taxon>Metazoa</taxon>
        <taxon>Chordata</taxon>
        <taxon>Craniata</taxon>
        <taxon>Vertebrata</taxon>
        <taxon>Euteleostomi</taxon>
        <taxon>Actinopterygii</taxon>
        <taxon>Neopterygii</taxon>
        <taxon>Teleostei</taxon>
        <taxon>Protacanthopterygii</taxon>
        <taxon>Salmoniformes</taxon>
        <taxon>Salmonidae</taxon>
        <taxon>Salmoninae</taxon>
        <taxon>Salmo</taxon>
    </lineage>
</organism>